<evidence type="ECO:0000313" key="9">
    <source>
        <dbReference type="EMBL" id="MCS3920635.1"/>
    </source>
</evidence>
<proteinExistence type="inferred from homology"/>
<dbReference type="InterPro" id="IPR036555">
    <property type="entry name" value="NusA_N_sf"/>
</dbReference>
<dbReference type="CDD" id="cd04455">
    <property type="entry name" value="S1_NusA"/>
    <property type="match status" value="1"/>
</dbReference>
<reference evidence="9 10" key="1">
    <citation type="submission" date="2022-08" db="EMBL/GenBank/DDBJ databases">
        <title>Bacterial and archaeal communities from various locations to study Microbial Dark Matter (Phase II).</title>
        <authorList>
            <person name="Stepanauskas R."/>
        </authorList>
    </citation>
    <scope>NUCLEOTIDE SEQUENCE [LARGE SCALE GENOMIC DNA]</scope>
    <source>
        <strain evidence="9 10">PD1</strain>
    </source>
</reference>
<dbReference type="SUPFAM" id="SSF54814">
    <property type="entry name" value="Prokaryotic type KH domain (KH-domain type II)"/>
    <property type="match status" value="2"/>
</dbReference>
<dbReference type="InterPro" id="IPR004087">
    <property type="entry name" value="KH_dom"/>
</dbReference>
<dbReference type="InterPro" id="IPR030842">
    <property type="entry name" value="TF_NusA_bacterial"/>
</dbReference>
<evidence type="ECO:0000256" key="5">
    <source>
        <dbReference type="ARBA" id="ARBA00023163"/>
    </source>
</evidence>
<dbReference type="NCBIfam" id="TIGR01953">
    <property type="entry name" value="NusA"/>
    <property type="match status" value="1"/>
</dbReference>
<dbReference type="Gene3D" id="2.40.50.140">
    <property type="entry name" value="Nucleic acid-binding proteins"/>
    <property type="match status" value="1"/>
</dbReference>
<keyword evidence="10" id="KW-1185">Reference proteome</keyword>
<dbReference type="RefSeq" id="WP_259100510.1">
    <property type="nucleotide sequence ID" value="NZ_CP130454.1"/>
</dbReference>
<feature type="domain" description="K Homology" evidence="8">
    <location>
        <begin position="242"/>
        <end position="305"/>
    </location>
</feature>
<dbReference type="SMART" id="SM00322">
    <property type="entry name" value="KH"/>
    <property type="match status" value="2"/>
</dbReference>
<evidence type="ECO:0000259" key="8">
    <source>
        <dbReference type="SMART" id="SM00322"/>
    </source>
</evidence>
<feature type="region of interest" description="Disordered" evidence="7">
    <location>
        <begin position="363"/>
        <end position="399"/>
    </location>
</feature>
<dbReference type="InterPro" id="IPR012340">
    <property type="entry name" value="NA-bd_OB-fold"/>
</dbReference>
<feature type="domain" description="K Homology" evidence="8">
    <location>
        <begin position="313"/>
        <end position="381"/>
    </location>
</feature>
<keyword evidence="1 6" id="KW-0806">Transcription termination</keyword>
<dbReference type="SUPFAM" id="SSF69705">
    <property type="entry name" value="Transcription factor NusA, N-terminal domain"/>
    <property type="match status" value="1"/>
</dbReference>
<evidence type="ECO:0000256" key="6">
    <source>
        <dbReference type="HAMAP-Rule" id="MF_00945"/>
    </source>
</evidence>
<protein>
    <recommendedName>
        <fullName evidence="6">Transcription termination/antitermination protein NusA</fullName>
    </recommendedName>
</protein>
<evidence type="ECO:0000256" key="4">
    <source>
        <dbReference type="ARBA" id="ARBA00023015"/>
    </source>
</evidence>
<sequence length="421" mass="47120">MSAELVALVQQIAKEKGLPLEEVLGAMCDGIRHAYEKQFMRNMGKQQRKKFRPRVVAIMDLESKVLKLALEKTVVENPTNPHLEISLEEARKIDPNAQVGMRVRVDLPLSEFSRSAMQLARQRMQERIREIEQRRIYELYKDRVNTVVVGQVARWDSYGNIYLTLDRAEALLPRREQVPTESFQKGERVRVYIYELRKPTGGTEPIILVSRTHKELLRKLLEAEVPEIREGVVEIKGLVRDPGYRSKVAVASKDPSVDPVGACVGQQSKRINNITQELKGERVDIIAWSPNEAEFVANALSPAKVETVIMNYDERTATVIVGEDQLSLAIGKQGRNVSLAARLTGWRIDIRTINQLGTEVEETVTEEPASEEPAQVEEVAVGSPPPSGATLNSQSEEVVPVATRLEAQGSEVQESATEGEQ</sequence>
<dbReference type="InterPro" id="IPR015946">
    <property type="entry name" value="KH_dom-like_a/b"/>
</dbReference>
<comment type="function">
    <text evidence="6">Participates in both transcription termination and antitermination.</text>
</comment>
<dbReference type="PANTHER" id="PTHR22648:SF0">
    <property type="entry name" value="TRANSCRIPTION TERMINATION_ANTITERMINATION PROTEIN NUSA"/>
    <property type="match status" value="1"/>
</dbReference>
<dbReference type="InterPro" id="IPR058582">
    <property type="entry name" value="KH_NusA_2nd"/>
</dbReference>
<organism evidence="9 10">
    <name type="scientific">Candidatus Fervidibacter sacchari</name>
    <dbReference type="NCBI Taxonomy" id="1448929"/>
    <lineage>
        <taxon>Bacteria</taxon>
        <taxon>Candidatus Fervidibacterota</taxon>
        <taxon>Candidatus Fervidibacter</taxon>
    </lineage>
</organism>
<keyword evidence="2 6" id="KW-0963">Cytoplasm</keyword>
<keyword evidence="5 6" id="KW-0804">Transcription</keyword>
<dbReference type="PANTHER" id="PTHR22648">
    <property type="entry name" value="TRANSCRIPTION TERMINATION FACTOR NUSA"/>
    <property type="match status" value="1"/>
</dbReference>
<keyword evidence="6" id="KW-0889">Transcription antitermination</keyword>
<dbReference type="SUPFAM" id="SSF50249">
    <property type="entry name" value="Nucleic acid-binding proteins"/>
    <property type="match status" value="1"/>
</dbReference>
<accession>A0ABT2EUP0</accession>
<dbReference type="HAMAP" id="MF_00945_B">
    <property type="entry name" value="NusA_B"/>
    <property type="match status" value="1"/>
</dbReference>
<comment type="subcellular location">
    <subcellularLocation>
        <location evidence="6">Cytoplasm</location>
    </subcellularLocation>
</comment>
<evidence type="ECO:0000313" key="10">
    <source>
        <dbReference type="Proteomes" id="UP001204798"/>
    </source>
</evidence>
<dbReference type="EMBL" id="JANUCP010000006">
    <property type="protein sequence ID" value="MCS3920635.1"/>
    <property type="molecule type" value="Genomic_DNA"/>
</dbReference>
<dbReference type="CDD" id="cd02134">
    <property type="entry name" value="KH-II_NusA_rpt1"/>
    <property type="match status" value="1"/>
</dbReference>
<comment type="caution">
    <text evidence="9">The sequence shown here is derived from an EMBL/GenBank/DDBJ whole genome shotgun (WGS) entry which is preliminary data.</text>
</comment>
<dbReference type="InterPro" id="IPR009019">
    <property type="entry name" value="KH_sf_prok-type"/>
</dbReference>
<comment type="similarity">
    <text evidence="6">Belongs to the NusA family.</text>
</comment>
<dbReference type="PROSITE" id="PS50084">
    <property type="entry name" value="KH_TYPE_1"/>
    <property type="match status" value="1"/>
</dbReference>
<name>A0ABT2EUP0_9BACT</name>
<dbReference type="Pfam" id="PF26594">
    <property type="entry name" value="KH_NusA_2nd"/>
    <property type="match status" value="1"/>
</dbReference>
<evidence type="ECO:0000256" key="1">
    <source>
        <dbReference type="ARBA" id="ARBA00022472"/>
    </source>
</evidence>
<dbReference type="InterPro" id="IPR013735">
    <property type="entry name" value="TF_NusA_N"/>
</dbReference>
<keyword evidence="4 6" id="KW-0805">Transcription regulation</keyword>
<dbReference type="CDD" id="cd22529">
    <property type="entry name" value="KH-II_NusA_rpt2"/>
    <property type="match status" value="1"/>
</dbReference>
<comment type="subunit">
    <text evidence="6">Monomer. Binds directly to the core enzyme of the DNA-dependent RNA polymerase and to nascent RNA.</text>
</comment>
<dbReference type="Proteomes" id="UP001204798">
    <property type="component" value="Unassembled WGS sequence"/>
</dbReference>
<dbReference type="Gene3D" id="3.30.1480.10">
    <property type="entry name" value="NusA, N-terminal domain"/>
    <property type="match status" value="1"/>
</dbReference>
<dbReference type="InterPro" id="IPR010213">
    <property type="entry name" value="TF_NusA"/>
</dbReference>
<dbReference type="Pfam" id="PF08529">
    <property type="entry name" value="NusA_N"/>
    <property type="match status" value="1"/>
</dbReference>
<evidence type="ECO:0000256" key="3">
    <source>
        <dbReference type="ARBA" id="ARBA00022884"/>
    </source>
</evidence>
<keyword evidence="3 6" id="KW-0694">RNA-binding</keyword>
<gene>
    <name evidence="6" type="primary">nusA</name>
    <name evidence="9" type="ORF">M2350_003070</name>
</gene>
<evidence type="ECO:0000256" key="7">
    <source>
        <dbReference type="SAM" id="MobiDB-lite"/>
    </source>
</evidence>
<evidence type="ECO:0000256" key="2">
    <source>
        <dbReference type="ARBA" id="ARBA00022490"/>
    </source>
</evidence>
<dbReference type="InterPro" id="IPR025249">
    <property type="entry name" value="TF_NusA_KH_1st"/>
</dbReference>
<dbReference type="Gene3D" id="3.30.300.20">
    <property type="match status" value="2"/>
</dbReference>
<dbReference type="Pfam" id="PF13184">
    <property type="entry name" value="KH_NusA_1st"/>
    <property type="match status" value="1"/>
</dbReference>